<reference evidence="1" key="2">
    <citation type="submission" date="2020-05" db="UniProtKB">
        <authorList>
            <consortium name="EnsemblMetazoa"/>
        </authorList>
    </citation>
    <scope>IDENTIFICATION</scope>
    <source>
        <strain evidence="1">IAEA</strain>
    </source>
</reference>
<sequence>MSQGVCCRASTDARGQDIKAFYLFIYLFENKKKKKKKKNKRKKQTSDKIENSKSSLNEDEMLWKSTLNFFSLLLLLLFMLRNIRPSFWQTDVDADAVFILVDEISWFRFSLIYPTDPKSDLISLIYKKRQNSAGNQSAKNVASGMQSEEMNYDSIGNNTIK</sequence>
<dbReference type="Proteomes" id="UP000092460">
    <property type="component" value="Unassembled WGS sequence"/>
</dbReference>
<dbReference type="AlphaFoldDB" id="A0A1B0BMX7"/>
<proteinExistence type="predicted"/>
<name>A0A1B0BMX7_9MUSC</name>
<keyword evidence="2" id="KW-1185">Reference proteome</keyword>
<dbReference type="EMBL" id="JXJN01017077">
    <property type="status" value="NOT_ANNOTATED_CDS"/>
    <property type="molecule type" value="Genomic_DNA"/>
</dbReference>
<organism evidence="1 2">
    <name type="scientific">Glossina palpalis gambiensis</name>
    <dbReference type="NCBI Taxonomy" id="67801"/>
    <lineage>
        <taxon>Eukaryota</taxon>
        <taxon>Metazoa</taxon>
        <taxon>Ecdysozoa</taxon>
        <taxon>Arthropoda</taxon>
        <taxon>Hexapoda</taxon>
        <taxon>Insecta</taxon>
        <taxon>Pterygota</taxon>
        <taxon>Neoptera</taxon>
        <taxon>Endopterygota</taxon>
        <taxon>Diptera</taxon>
        <taxon>Brachycera</taxon>
        <taxon>Muscomorpha</taxon>
        <taxon>Hippoboscoidea</taxon>
        <taxon>Glossinidae</taxon>
        <taxon>Glossina</taxon>
    </lineage>
</organism>
<dbReference type="EnsemblMetazoa" id="GPPI035123-RA">
    <property type="protein sequence ID" value="GPPI035123-PA"/>
    <property type="gene ID" value="GPPI035123"/>
</dbReference>
<reference evidence="2" key="1">
    <citation type="submission" date="2015-01" db="EMBL/GenBank/DDBJ databases">
        <authorList>
            <person name="Aksoy S."/>
            <person name="Warren W."/>
            <person name="Wilson R.K."/>
        </authorList>
    </citation>
    <scope>NUCLEOTIDE SEQUENCE [LARGE SCALE GENOMIC DNA]</scope>
    <source>
        <strain evidence="2">IAEA</strain>
    </source>
</reference>
<dbReference type="VEuPathDB" id="VectorBase:GPPI035123"/>
<evidence type="ECO:0000313" key="2">
    <source>
        <dbReference type="Proteomes" id="UP000092460"/>
    </source>
</evidence>
<accession>A0A1B0BMX7</accession>
<protein>
    <submittedName>
        <fullName evidence="1">Uncharacterized protein</fullName>
    </submittedName>
</protein>
<evidence type="ECO:0000313" key="1">
    <source>
        <dbReference type="EnsemblMetazoa" id="GPPI035123-PA"/>
    </source>
</evidence>